<dbReference type="eggNOG" id="COG5266">
    <property type="taxonomic scope" value="Bacteria"/>
</dbReference>
<keyword evidence="1" id="KW-0812">Transmembrane</keyword>
<keyword evidence="3" id="KW-1185">Reference proteome</keyword>
<gene>
    <name evidence="2" type="ORF">HMPREF0179_02202</name>
</gene>
<reference evidence="2 3" key="2">
    <citation type="submission" date="2013-04" db="EMBL/GenBank/DDBJ databases">
        <title>The Genome Sequence of Bilophila wadsworthia 3_1_6.</title>
        <authorList>
            <consortium name="The Broad Institute Genomics Platform"/>
            <person name="Earl A."/>
            <person name="Ward D."/>
            <person name="Feldgarden M."/>
            <person name="Gevers D."/>
            <person name="Sibley C."/>
            <person name="Strauss J."/>
            <person name="Allen-Vercoe E."/>
            <person name="Walker B."/>
            <person name="Young S."/>
            <person name="Zeng Q."/>
            <person name="Gargeya S."/>
            <person name="Fitzgerald M."/>
            <person name="Haas B."/>
            <person name="Abouelleil A."/>
            <person name="Allen A.W."/>
            <person name="Alvarado L."/>
            <person name="Arachchi H.M."/>
            <person name="Berlin A.M."/>
            <person name="Chapman S.B."/>
            <person name="Gainer-Dewar J."/>
            <person name="Goldberg J."/>
            <person name="Griggs A."/>
            <person name="Gujja S."/>
            <person name="Hansen M."/>
            <person name="Howarth C."/>
            <person name="Imamovic A."/>
            <person name="Ireland A."/>
            <person name="Larimer J."/>
            <person name="McCowan C."/>
            <person name="Murphy C."/>
            <person name="Pearson M."/>
            <person name="Poon T.W."/>
            <person name="Priest M."/>
            <person name="Roberts A."/>
            <person name="Saif S."/>
            <person name="Shea T."/>
            <person name="Sisk P."/>
            <person name="Sykes S."/>
            <person name="Wortman J."/>
            <person name="Nusbaum C."/>
            <person name="Birren B."/>
        </authorList>
    </citation>
    <scope>NUCLEOTIDE SEQUENCE [LARGE SCALE GENOMIC DNA]</scope>
    <source>
        <strain evidence="2 3">3_1_6</strain>
    </source>
</reference>
<feature type="transmembrane region" description="Helical" evidence="1">
    <location>
        <begin position="200"/>
        <end position="221"/>
    </location>
</feature>
<proteinExistence type="predicted"/>
<dbReference type="Proteomes" id="UP000006034">
    <property type="component" value="Unassembled WGS sequence"/>
</dbReference>
<reference evidence="2 3" key="1">
    <citation type="submission" date="2010-10" db="EMBL/GenBank/DDBJ databases">
        <authorList>
            <consortium name="The Broad Institute Genome Sequencing Platform"/>
            <person name="Ward D."/>
            <person name="Earl A."/>
            <person name="Feldgarden M."/>
            <person name="Young S.K."/>
            <person name="Gargeya S."/>
            <person name="Zeng Q."/>
            <person name="Alvarado L."/>
            <person name="Berlin A."/>
            <person name="Bochicchio J."/>
            <person name="Chapman S.B."/>
            <person name="Chen Z."/>
            <person name="Freedman E."/>
            <person name="Gellesch M."/>
            <person name="Goldberg J."/>
            <person name="Griggs A."/>
            <person name="Gujja S."/>
            <person name="Heilman E."/>
            <person name="Heiman D."/>
            <person name="Howarth C."/>
            <person name="Mehta T."/>
            <person name="Neiman D."/>
            <person name="Pearson M."/>
            <person name="Roberts A."/>
            <person name="Saif S."/>
            <person name="Shea T."/>
            <person name="Shenoy N."/>
            <person name="Sisk P."/>
            <person name="Stolte C."/>
            <person name="Sykes S."/>
            <person name="White J."/>
            <person name="Yandava C."/>
            <person name="Allen-Vercoe E."/>
            <person name="Sibley C."/>
            <person name="Ambrose C.E."/>
            <person name="Strauss J."/>
            <person name="Daigneault M."/>
            <person name="Haas B."/>
            <person name="Nusbaum C."/>
            <person name="Birren B."/>
        </authorList>
    </citation>
    <scope>NUCLEOTIDE SEQUENCE [LARGE SCALE GENOMIC DNA]</scope>
    <source>
        <strain evidence="2 3">3_1_6</strain>
    </source>
</reference>
<evidence type="ECO:0000313" key="3">
    <source>
        <dbReference type="Proteomes" id="UP000006034"/>
    </source>
</evidence>
<dbReference type="STRING" id="563192.HMPREF0179_02202"/>
<sequence length="229" mass="25179">MEIFRWEYVSRRGARKERFCCVGARPGGIVRGKDARVSRLDGESPMRIECEMKVECPEAPFPVFPFQGEDMLRRVVLAALLVLGWFSADAQAHALLAKELASGDARVVEFSYSTGDVAAYAEAKLYGPDSADVEFQNGRTDAQGRFAFLPDKPGTWTIVVADNMGHKVSHPMTITLSDGGTEEREVAPSGFSESLWALPVLFRAVLGVSLLLNLFLGLALFRHRGGRRA</sequence>
<dbReference type="AlphaFoldDB" id="E5Y7N7"/>
<accession>E5Y7N7</accession>
<organism evidence="2 3">
    <name type="scientific">Bilophila wadsworthia (strain 3_1_6)</name>
    <dbReference type="NCBI Taxonomy" id="563192"/>
    <lineage>
        <taxon>Bacteria</taxon>
        <taxon>Pseudomonadati</taxon>
        <taxon>Thermodesulfobacteriota</taxon>
        <taxon>Desulfovibrionia</taxon>
        <taxon>Desulfovibrionales</taxon>
        <taxon>Desulfovibrionaceae</taxon>
        <taxon>Bilophila</taxon>
    </lineage>
</organism>
<dbReference type="HOGENOM" id="CLU_105325_1_1_7"/>
<dbReference type="EMBL" id="ADCP02000001">
    <property type="protein sequence ID" value="EFV43996.1"/>
    <property type="molecule type" value="Genomic_DNA"/>
</dbReference>
<comment type="caution">
    <text evidence="2">The sequence shown here is derived from an EMBL/GenBank/DDBJ whole genome shotgun (WGS) entry which is preliminary data.</text>
</comment>
<keyword evidence="1" id="KW-0472">Membrane</keyword>
<evidence type="ECO:0000256" key="1">
    <source>
        <dbReference type="SAM" id="Phobius"/>
    </source>
</evidence>
<protein>
    <recommendedName>
        <fullName evidence="4">Nickel transport protein</fullName>
    </recommendedName>
</protein>
<name>E5Y7N7_BILW3</name>
<evidence type="ECO:0000313" key="2">
    <source>
        <dbReference type="EMBL" id="EFV43996.1"/>
    </source>
</evidence>
<keyword evidence="1" id="KW-1133">Transmembrane helix</keyword>
<evidence type="ECO:0008006" key="4">
    <source>
        <dbReference type="Google" id="ProtNLM"/>
    </source>
</evidence>